<sequence>MRSHSITCLGPHRVVRLSLTAKGPYTNFDMRWRSLSEAGFPDIWRSHSEAWISLSHPRLLLLYKATKTALGMEMLMERRHRARDTTSDFVNDKYYRFANALNSSNTISAGVLKSSDGAINMTIIENFSSSENWQLYLQNGRYFIRNYDYGSGFQLGLQESSKDVPRLYPRSGALAQQWTIAKSGDGAGWTLSNGLREDGSLLALNATVGPPSMQVGDEGSVWGIEINDSAGSPKGADFYADVDGFITPTASSTPVSSTPASVTATSSPSSSASSLPASSSSASPSPASSSSLSTGAIAGIAVGAALLAICGFLVFFFLRRRKRKTAKDSAYAHPPLNSAYTQPAMGTAYTDHTGAPGAREKVTYGYHEADAVESPRHELSVGESEAKQMHRAELT</sequence>
<dbReference type="RefSeq" id="XP_033526435.1">
    <property type="nucleotide sequence ID" value="XM_033672760.1"/>
</dbReference>
<evidence type="ECO:0000256" key="5">
    <source>
        <dbReference type="SAM" id="MobiDB-lite"/>
    </source>
</evidence>
<keyword evidence="4 6" id="KW-0472">Membrane</keyword>
<evidence type="ECO:0000313" key="7">
    <source>
        <dbReference type="EMBL" id="KAF2132048.1"/>
    </source>
</evidence>
<evidence type="ECO:0000256" key="3">
    <source>
        <dbReference type="ARBA" id="ARBA00022989"/>
    </source>
</evidence>
<evidence type="ECO:0000256" key="6">
    <source>
        <dbReference type="SAM" id="Phobius"/>
    </source>
</evidence>
<keyword evidence="2 6" id="KW-0812">Transmembrane</keyword>
<dbReference type="PANTHER" id="PTHR15549">
    <property type="entry name" value="PAIRED IMMUNOGLOBULIN-LIKE TYPE 2 RECEPTOR"/>
    <property type="match status" value="1"/>
</dbReference>
<keyword evidence="3 6" id="KW-1133">Transmembrane helix</keyword>
<dbReference type="Gene3D" id="2.80.10.50">
    <property type="match status" value="1"/>
</dbReference>
<dbReference type="InterPro" id="IPR051694">
    <property type="entry name" value="Immunoregulatory_rcpt-like"/>
</dbReference>
<evidence type="ECO:0000256" key="2">
    <source>
        <dbReference type="ARBA" id="ARBA00022692"/>
    </source>
</evidence>
<feature type="region of interest" description="Disordered" evidence="5">
    <location>
        <begin position="327"/>
        <end position="356"/>
    </location>
</feature>
<proteinExistence type="predicted"/>
<gene>
    <name evidence="7" type="ORF">P153DRAFT_429252</name>
</gene>
<evidence type="ECO:0000256" key="1">
    <source>
        <dbReference type="ARBA" id="ARBA00004167"/>
    </source>
</evidence>
<dbReference type="GO" id="GO:0016020">
    <property type="term" value="C:membrane"/>
    <property type="evidence" value="ECO:0007669"/>
    <property type="project" value="UniProtKB-SubCell"/>
</dbReference>
<dbReference type="PANTHER" id="PTHR15549:SF33">
    <property type="entry name" value="MEMBRANE PROTEIN WSC4, PUTATIVE (AFU_ORTHOLOGUE AFUA_5G09020)-RELATED"/>
    <property type="match status" value="1"/>
</dbReference>
<reference evidence="7" key="1">
    <citation type="journal article" date="2020" name="Stud. Mycol.">
        <title>101 Dothideomycetes genomes: a test case for predicting lifestyles and emergence of pathogens.</title>
        <authorList>
            <person name="Haridas S."/>
            <person name="Albert R."/>
            <person name="Binder M."/>
            <person name="Bloem J."/>
            <person name="Labutti K."/>
            <person name="Salamov A."/>
            <person name="Andreopoulos B."/>
            <person name="Baker S."/>
            <person name="Barry K."/>
            <person name="Bills G."/>
            <person name="Bluhm B."/>
            <person name="Cannon C."/>
            <person name="Castanera R."/>
            <person name="Culley D."/>
            <person name="Daum C."/>
            <person name="Ezra D."/>
            <person name="Gonzalez J."/>
            <person name="Henrissat B."/>
            <person name="Kuo A."/>
            <person name="Liang C."/>
            <person name="Lipzen A."/>
            <person name="Lutzoni F."/>
            <person name="Magnuson J."/>
            <person name="Mondo S."/>
            <person name="Nolan M."/>
            <person name="Ohm R."/>
            <person name="Pangilinan J."/>
            <person name="Park H.-J."/>
            <person name="Ramirez L."/>
            <person name="Alfaro M."/>
            <person name="Sun H."/>
            <person name="Tritt A."/>
            <person name="Yoshinaga Y."/>
            <person name="Zwiers L.-H."/>
            <person name="Turgeon B."/>
            <person name="Goodwin S."/>
            <person name="Spatafora J."/>
            <person name="Crous P."/>
            <person name="Grigoriev I."/>
        </authorList>
    </citation>
    <scope>NUCLEOTIDE SEQUENCE</scope>
    <source>
        <strain evidence="7">CBS 119687</strain>
    </source>
</reference>
<dbReference type="EMBL" id="ML977501">
    <property type="protein sequence ID" value="KAF2132048.1"/>
    <property type="molecule type" value="Genomic_DNA"/>
</dbReference>
<evidence type="ECO:0000313" key="8">
    <source>
        <dbReference type="Proteomes" id="UP000799771"/>
    </source>
</evidence>
<dbReference type="OrthoDB" id="5344815at2759"/>
<comment type="subcellular location">
    <subcellularLocation>
        <location evidence="1">Membrane</location>
        <topology evidence="1">Single-pass membrane protein</topology>
    </subcellularLocation>
</comment>
<accession>A0A6A6ALP9</accession>
<dbReference type="InterPro" id="IPR035992">
    <property type="entry name" value="Ricin_B-like_lectins"/>
</dbReference>
<feature type="region of interest" description="Disordered" evidence="5">
    <location>
        <begin position="250"/>
        <end position="289"/>
    </location>
</feature>
<dbReference type="GO" id="GO:0071944">
    <property type="term" value="C:cell periphery"/>
    <property type="evidence" value="ECO:0007669"/>
    <property type="project" value="UniProtKB-ARBA"/>
</dbReference>
<evidence type="ECO:0000256" key="4">
    <source>
        <dbReference type="ARBA" id="ARBA00023136"/>
    </source>
</evidence>
<evidence type="ECO:0008006" key="9">
    <source>
        <dbReference type="Google" id="ProtNLM"/>
    </source>
</evidence>
<name>A0A6A6ALP9_9PLEO</name>
<feature type="region of interest" description="Disordered" evidence="5">
    <location>
        <begin position="373"/>
        <end position="395"/>
    </location>
</feature>
<dbReference type="GeneID" id="54413192"/>
<dbReference type="SUPFAM" id="SSF50370">
    <property type="entry name" value="Ricin B-like lectins"/>
    <property type="match status" value="1"/>
</dbReference>
<dbReference type="Proteomes" id="UP000799771">
    <property type="component" value="Unassembled WGS sequence"/>
</dbReference>
<feature type="transmembrane region" description="Helical" evidence="6">
    <location>
        <begin position="296"/>
        <end position="318"/>
    </location>
</feature>
<protein>
    <recommendedName>
        <fullName evidence="9">Ricin B lectin domain-containing protein</fullName>
    </recommendedName>
</protein>
<organism evidence="7 8">
    <name type="scientific">Dothidotthia symphoricarpi CBS 119687</name>
    <dbReference type="NCBI Taxonomy" id="1392245"/>
    <lineage>
        <taxon>Eukaryota</taxon>
        <taxon>Fungi</taxon>
        <taxon>Dikarya</taxon>
        <taxon>Ascomycota</taxon>
        <taxon>Pezizomycotina</taxon>
        <taxon>Dothideomycetes</taxon>
        <taxon>Pleosporomycetidae</taxon>
        <taxon>Pleosporales</taxon>
        <taxon>Dothidotthiaceae</taxon>
        <taxon>Dothidotthia</taxon>
    </lineage>
</organism>
<keyword evidence="8" id="KW-1185">Reference proteome</keyword>
<dbReference type="AlphaFoldDB" id="A0A6A6ALP9"/>